<evidence type="ECO:0000313" key="1">
    <source>
        <dbReference type="EMBL" id="HFZ09312.1"/>
    </source>
</evidence>
<proteinExistence type="predicted"/>
<reference evidence="1" key="1">
    <citation type="journal article" date="2020" name="mSystems">
        <title>Genome- and Community-Level Interaction Insights into Carbon Utilization and Element Cycling Functions of Hydrothermarchaeota in Hydrothermal Sediment.</title>
        <authorList>
            <person name="Zhou Z."/>
            <person name="Liu Y."/>
            <person name="Xu W."/>
            <person name="Pan J."/>
            <person name="Luo Z.H."/>
            <person name="Li M."/>
        </authorList>
    </citation>
    <scope>NUCLEOTIDE SEQUENCE [LARGE SCALE GENOMIC DNA]</scope>
    <source>
        <strain evidence="1">SpSt-757</strain>
    </source>
</reference>
<dbReference type="EMBL" id="DTGG01000127">
    <property type="protein sequence ID" value="HFZ09312.1"/>
    <property type="molecule type" value="Genomic_DNA"/>
</dbReference>
<comment type="caution">
    <text evidence="1">The sequence shown here is derived from an EMBL/GenBank/DDBJ whole genome shotgun (WGS) entry which is preliminary data.</text>
</comment>
<protein>
    <submittedName>
        <fullName evidence="1">Uncharacterized protein</fullName>
    </submittedName>
</protein>
<name>A0A7V3N5X4_UNCC3</name>
<dbReference type="AlphaFoldDB" id="A0A7V3N5X4"/>
<accession>A0A7V3N5X4</accession>
<organism evidence="1">
    <name type="scientific">candidate division CPR3 bacterium</name>
    <dbReference type="NCBI Taxonomy" id="2268181"/>
    <lineage>
        <taxon>Bacteria</taxon>
        <taxon>Bacteria division CPR3</taxon>
    </lineage>
</organism>
<sequence>MPNNYKEKMKETLRHQAFNGIRAVRSGAVGANRKTVREAIYRGVDMNQSDEDMVNELQDQLFEEEFGEER</sequence>
<gene>
    <name evidence="1" type="ORF">ENV41_04185</name>
</gene>